<dbReference type="PANTHER" id="PTHR43715">
    <property type="entry name" value="GDP-MANNOSE 4,6-DEHYDRATASE"/>
    <property type="match status" value="1"/>
</dbReference>
<evidence type="ECO:0000256" key="6">
    <source>
        <dbReference type="ARBA" id="ARBA00031085"/>
    </source>
</evidence>
<evidence type="ECO:0000256" key="4">
    <source>
        <dbReference type="ARBA" id="ARBA00011989"/>
    </source>
</evidence>
<dbReference type="SUPFAM" id="SSF51735">
    <property type="entry name" value="NAD(P)-binding Rossmann-fold domains"/>
    <property type="match status" value="1"/>
</dbReference>
<comment type="similarity">
    <text evidence="3">Belongs to the NAD(P)-dependent epimerase/dehydratase family. GDP-mannose 4,6-dehydratase subfamily.</text>
</comment>
<dbReference type="AlphaFoldDB" id="A0A818YX92"/>
<evidence type="ECO:0000313" key="8">
    <source>
        <dbReference type="EMBL" id="CAF3758807.1"/>
    </source>
</evidence>
<proteinExistence type="inferred from homology"/>
<protein>
    <recommendedName>
        <fullName evidence="4">GDP-mannose 4,6-dehydratase</fullName>
        <ecNumber evidence="4">4.2.1.47</ecNumber>
    </recommendedName>
    <alternativeName>
        <fullName evidence="6">GDP-D-mannose dehydratase</fullName>
    </alternativeName>
</protein>
<dbReference type="UniPathway" id="UPA00128">
    <property type="reaction ID" value="UER00190"/>
</dbReference>
<dbReference type="Pfam" id="PF16363">
    <property type="entry name" value="GDP_Man_Dehyd"/>
    <property type="match status" value="2"/>
</dbReference>
<reference evidence="8" key="1">
    <citation type="submission" date="2021-02" db="EMBL/GenBank/DDBJ databases">
        <authorList>
            <person name="Nowell W R."/>
        </authorList>
    </citation>
    <scope>NUCLEOTIDE SEQUENCE</scope>
</reference>
<dbReference type="EMBL" id="CAJOAZ010001064">
    <property type="protein sequence ID" value="CAF3758807.1"/>
    <property type="molecule type" value="Genomic_DNA"/>
</dbReference>
<dbReference type="InterPro" id="IPR036291">
    <property type="entry name" value="NAD(P)-bd_dom_sf"/>
</dbReference>
<dbReference type="FunFam" id="3.40.50.720:FF:000924">
    <property type="entry name" value="GDP-mannose 4,6 dehydratase"/>
    <property type="match status" value="1"/>
</dbReference>
<feature type="domain" description="NAD(P)-binding" evidence="7">
    <location>
        <begin position="193"/>
        <end position="371"/>
    </location>
</feature>
<keyword evidence="5" id="KW-0456">Lyase</keyword>
<dbReference type="EC" id="4.2.1.47" evidence="4"/>
<organism evidence="8 9">
    <name type="scientific">Adineta steineri</name>
    <dbReference type="NCBI Taxonomy" id="433720"/>
    <lineage>
        <taxon>Eukaryota</taxon>
        <taxon>Metazoa</taxon>
        <taxon>Spiralia</taxon>
        <taxon>Gnathifera</taxon>
        <taxon>Rotifera</taxon>
        <taxon>Eurotatoria</taxon>
        <taxon>Bdelloidea</taxon>
        <taxon>Adinetida</taxon>
        <taxon>Adinetidae</taxon>
        <taxon>Adineta</taxon>
    </lineage>
</organism>
<dbReference type="InterPro" id="IPR006368">
    <property type="entry name" value="GDP_Man_deHydtase"/>
</dbReference>
<evidence type="ECO:0000259" key="7">
    <source>
        <dbReference type="Pfam" id="PF16363"/>
    </source>
</evidence>
<comment type="caution">
    <text evidence="8">The sequence shown here is derived from an EMBL/GenBank/DDBJ whole genome shotgun (WGS) entry which is preliminary data.</text>
</comment>
<name>A0A818YX92_9BILA</name>
<evidence type="ECO:0000256" key="2">
    <source>
        <dbReference type="ARBA" id="ARBA00004912"/>
    </source>
</evidence>
<accession>A0A818YX92</accession>
<evidence type="ECO:0000313" key="9">
    <source>
        <dbReference type="Proteomes" id="UP000663844"/>
    </source>
</evidence>
<comment type="pathway">
    <text evidence="2">Nucleotide-sugar biosynthesis; GDP-L-fucose biosynthesis via de novo pathway; GDP-L-fucose from GDP-alpha-D-mannose: step 1/2.</text>
</comment>
<dbReference type="PANTHER" id="PTHR43715:SF1">
    <property type="entry name" value="GDP-MANNOSE 4,6 DEHYDRATASE"/>
    <property type="match status" value="1"/>
</dbReference>
<gene>
    <name evidence="8" type="ORF">OXD698_LOCUS15894</name>
</gene>
<evidence type="ECO:0000256" key="3">
    <source>
        <dbReference type="ARBA" id="ARBA00009263"/>
    </source>
</evidence>
<dbReference type="Proteomes" id="UP000663844">
    <property type="component" value="Unassembled WGS sequence"/>
</dbReference>
<dbReference type="GO" id="GO:0008446">
    <property type="term" value="F:GDP-mannose 4,6-dehydratase activity"/>
    <property type="evidence" value="ECO:0007669"/>
    <property type="project" value="UniProtKB-EC"/>
</dbReference>
<evidence type="ECO:0000256" key="1">
    <source>
        <dbReference type="ARBA" id="ARBA00001937"/>
    </source>
</evidence>
<sequence>MAVAITGSDSAHKAERKIALITGITGQDGSYLTEFLLAKGYEVHGVIRHSSSSNASRIIHLSANSLVHSEKTVKFHYGDLNDSLSLIKIIMATQPCEIYNLAAMSHVRISFDLSEYTTNIDALGTLRILEAIRICGLEKSVRFYQASTSELYGKAQEVPQSETTPFHPRSPYGQCHVYLFSLIKANQRGIYLATAKLYAFWATVNYREAYGMFAVNGILFNHESPRRGEDFVTRKITRAVAKIHLNQQESLELGALDSKRDWGHARDFIEAMWLMLQQDTPEDFVIATGQTHSVREFVELAFKEINREIVWEGEGINEVGKEKDTNVVRVIINKKFFRPSEVDLLVGDGLKAQEKLNWKPNTTFKELIKEMVAADIALFQENLVS</sequence>
<dbReference type="GO" id="GO:0042351">
    <property type="term" value="P:'de novo' GDP-L-fucose biosynthetic process"/>
    <property type="evidence" value="ECO:0007669"/>
    <property type="project" value="UniProtKB-UniPathway"/>
</dbReference>
<dbReference type="InterPro" id="IPR016040">
    <property type="entry name" value="NAD(P)-bd_dom"/>
</dbReference>
<dbReference type="CDD" id="cd05260">
    <property type="entry name" value="GDP_MD_SDR_e"/>
    <property type="match status" value="1"/>
</dbReference>
<dbReference type="Gene3D" id="3.90.25.10">
    <property type="entry name" value="UDP-galactose 4-epimerase, domain 1"/>
    <property type="match status" value="1"/>
</dbReference>
<evidence type="ECO:0000256" key="5">
    <source>
        <dbReference type="ARBA" id="ARBA00023239"/>
    </source>
</evidence>
<dbReference type="HAMAP" id="MF_00955">
    <property type="entry name" value="GDP_Man_dehydratase"/>
    <property type="match status" value="1"/>
</dbReference>
<dbReference type="Gene3D" id="3.40.50.720">
    <property type="entry name" value="NAD(P)-binding Rossmann-like Domain"/>
    <property type="match status" value="1"/>
</dbReference>
<feature type="domain" description="NAD(P)-binding" evidence="7">
    <location>
        <begin position="20"/>
        <end position="185"/>
    </location>
</feature>
<comment type="cofactor">
    <cofactor evidence="1">
        <name>NADP(+)</name>
        <dbReference type="ChEBI" id="CHEBI:58349"/>
    </cofactor>
</comment>